<dbReference type="STRING" id="1004.SAMN05661012_06076"/>
<evidence type="ECO:0000313" key="2">
    <source>
        <dbReference type="EMBL" id="WQG88980.1"/>
    </source>
</evidence>
<reference evidence="1 3" key="1">
    <citation type="submission" date="2016-11" db="EMBL/GenBank/DDBJ databases">
        <authorList>
            <person name="Jaros S."/>
            <person name="Januszkiewicz K."/>
            <person name="Wedrychowicz H."/>
        </authorList>
    </citation>
    <scope>NUCLEOTIDE SEQUENCE [LARGE SCALE GENOMIC DNA]</scope>
    <source>
        <strain evidence="1 3">DSM 784</strain>
    </source>
</reference>
<evidence type="ECO:0000313" key="4">
    <source>
        <dbReference type="Proteomes" id="UP001326715"/>
    </source>
</evidence>
<reference evidence="2 4" key="2">
    <citation type="submission" date="2023-11" db="EMBL/GenBank/DDBJ databases">
        <title>MicrobeMod: A computational toolkit for identifying prokaryotic methylation and restriction-modification with nanopore sequencing.</title>
        <authorList>
            <person name="Crits-Christoph A."/>
            <person name="Kang S.C."/>
            <person name="Lee H."/>
            <person name="Ostrov N."/>
        </authorList>
    </citation>
    <scope>NUCLEOTIDE SEQUENCE [LARGE SCALE GENOMIC DNA]</scope>
    <source>
        <strain evidence="2 4">ATCC 23090</strain>
    </source>
</reference>
<dbReference type="EMBL" id="CP140154">
    <property type="protein sequence ID" value="WQG88980.1"/>
    <property type="molecule type" value="Genomic_DNA"/>
</dbReference>
<dbReference type="AlphaFoldDB" id="A0A1K1SU70"/>
<evidence type="ECO:0000313" key="3">
    <source>
        <dbReference type="Proteomes" id="UP000183788"/>
    </source>
</evidence>
<dbReference type="InterPro" id="IPR045788">
    <property type="entry name" value="MobC_2"/>
</dbReference>
<evidence type="ECO:0000313" key="1">
    <source>
        <dbReference type="EMBL" id="SFW87405.1"/>
    </source>
</evidence>
<dbReference type="RefSeq" id="WP_072365673.1">
    <property type="nucleotide sequence ID" value="NZ_CP139972.1"/>
</dbReference>
<sequence>MNAKNKNRVRLLGVLLSPEEFQTFEQNWKSSGCKKMSEFARRKLFGKAIVSTYRNRSLDDFMHEMIHLRKELNALAVNYNQALKKLNSQDRIPSEKSWFLTLEMEHKILLNKVNEIKAKINLMADEWLL</sequence>
<dbReference type="Pfam" id="PF19514">
    <property type="entry name" value="MobC_2"/>
    <property type="match status" value="1"/>
</dbReference>
<accession>A0A1K1SU70</accession>
<name>A0A1K1SU70_9BACT</name>
<gene>
    <name evidence="1" type="ORF">SAMN05661012_06076</name>
    <name evidence="2" type="ORF">SR876_29045</name>
</gene>
<dbReference type="Proteomes" id="UP000183788">
    <property type="component" value="Unassembled WGS sequence"/>
</dbReference>
<dbReference type="Proteomes" id="UP001326715">
    <property type="component" value="Chromosome"/>
</dbReference>
<dbReference type="EMBL" id="FPIZ01000032">
    <property type="protein sequence ID" value="SFW87405.1"/>
    <property type="molecule type" value="Genomic_DNA"/>
</dbReference>
<organism evidence="1 3">
    <name type="scientific">Chitinophaga sancti</name>
    <dbReference type="NCBI Taxonomy" id="1004"/>
    <lineage>
        <taxon>Bacteria</taxon>
        <taxon>Pseudomonadati</taxon>
        <taxon>Bacteroidota</taxon>
        <taxon>Chitinophagia</taxon>
        <taxon>Chitinophagales</taxon>
        <taxon>Chitinophagaceae</taxon>
        <taxon>Chitinophaga</taxon>
    </lineage>
</organism>
<proteinExistence type="predicted"/>
<protein>
    <submittedName>
        <fullName evidence="2">Plasmid mobilization relaxosome protein MobC</fullName>
    </submittedName>
</protein>
<keyword evidence="4" id="KW-1185">Reference proteome</keyword>